<feature type="domain" description="Rrn7/TAF1B N-terminal cyclin" evidence="11">
    <location>
        <begin position="87"/>
        <end position="160"/>
    </location>
</feature>
<keyword evidence="13" id="KW-1185">Reference proteome</keyword>
<dbReference type="InterPro" id="IPR048540">
    <property type="entry name" value="Rrn7_cyclin_N"/>
</dbReference>
<evidence type="ECO:0000256" key="9">
    <source>
        <dbReference type="ARBA" id="ARBA00023242"/>
    </source>
</evidence>
<evidence type="ECO:0000256" key="5">
    <source>
        <dbReference type="ARBA" id="ARBA00022833"/>
    </source>
</evidence>
<dbReference type="GO" id="GO:0008270">
    <property type="term" value="F:zinc ion binding"/>
    <property type="evidence" value="ECO:0007669"/>
    <property type="project" value="UniProtKB-KW"/>
</dbReference>
<name>A0A9P6ESJ6_9AGAR</name>
<comment type="caution">
    <text evidence="12">The sequence shown here is derived from an EMBL/GenBank/DDBJ whole genome shotgun (WGS) entry which is preliminary data.</text>
</comment>
<keyword evidence="6" id="KW-0805">Transcription regulation</keyword>
<keyword evidence="7" id="KW-0238">DNA-binding</keyword>
<dbReference type="GO" id="GO:0001164">
    <property type="term" value="F:RNA polymerase I core promoter sequence-specific DNA binding"/>
    <property type="evidence" value="ECO:0007669"/>
    <property type="project" value="InterPro"/>
</dbReference>
<accession>A0A9P6ESJ6</accession>
<evidence type="ECO:0000313" key="12">
    <source>
        <dbReference type="EMBL" id="KAF9534239.1"/>
    </source>
</evidence>
<evidence type="ECO:0000256" key="3">
    <source>
        <dbReference type="ARBA" id="ARBA00022723"/>
    </source>
</evidence>
<evidence type="ECO:0000259" key="11">
    <source>
        <dbReference type="Pfam" id="PF20644"/>
    </source>
</evidence>
<comment type="similarity">
    <text evidence="2">Belongs to the RRN7/TAF1B family.</text>
</comment>
<dbReference type="InterPro" id="IPR033599">
    <property type="entry name" value="TAF1B/Rrn7"/>
</dbReference>
<gene>
    <name evidence="12" type="ORF">CPB83DRAFT_324010</name>
</gene>
<evidence type="ECO:0000256" key="2">
    <source>
        <dbReference type="ARBA" id="ARBA00006899"/>
    </source>
</evidence>
<evidence type="ECO:0000256" key="10">
    <source>
        <dbReference type="SAM" id="MobiDB-lite"/>
    </source>
</evidence>
<organism evidence="12 13">
    <name type="scientific">Crepidotus variabilis</name>
    <dbReference type="NCBI Taxonomy" id="179855"/>
    <lineage>
        <taxon>Eukaryota</taxon>
        <taxon>Fungi</taxon>
        <taxon>Dikarya</taxon>
        <taxon>Basidiomycota</taxon>
        <taxon>Agaricomycotina</taxon>
        <taxon>Agaricomycetes</taxon>
        <taxon>Agaricomycetidae</taxon>
        <taxon>Agaricales</taxon>
        <taxon>Agaricineae</taxon>
        <taxon>Crepidotaceae</taxon>
        <taxon>Crepidotus</taxon>
    </lineage>
</organism>
<dbReference type="GO" id="GO:0070860">
    <property type="term" value="C:RNA polymerase I core factor complex"/>
    <property type="evidence" value="ECO:0007669"/>
    <property type="project" value="InterPro"/>
</dbReference>
<dbReference type="GO" id="GO:0042790">
    <property type="term" value="P:nucleolar large rRNA transcription by RNA polymerase I"/>
    <property type="evidence" value="ECO:0007669"/>
    <property type="project" value="TreeGrafter"/>
</dbReference>
<evidence type="ECO:0000256" key="7">
    <source>
        <dbReference type="ARBA" id="ARBA00023125"/>
    </source>
</evidence>
<evidence type="ECO:0000256" key="6">
    <source>
        <dbReference type="ARBA" id="ARBA00023015"/>
    </source>
</evidence>
<proteinExistence type="inferred from homology"/>
<comment type="subcellular location">
    <subcellularLocation>
        <location evidence="1">Nucleus</location>
        <location evidence="1">Nucleolus</location>
    </subcellularLocation>
</comment>
<dbReference type="AlphaFoldDB" id="A0A9P6ESJ6"/>
<dbReference type="Pfam" id="PF20644">
    <property type="entry name" value="Rrn7_cyclin_N"/>
    <property type="match status" value="1"/>
</dbReference>
<feature type="compositionally biased region" description="Basic and acidic residues" evidence="10">
    <location>
        <begin position="149"/>
        <end position="186"/>
    </location>
</feature>
<evidence type="ECO:0000313" key="13">
    <source>
        <dbReference type="Proteomes" id="UP000807306"/>
    </source>
</evidence>
<keyword evidence="4" id="KW-0863">Zinc-finger</keyword>
<keyword evidence="3" id="KW-0479">Metal-binding</keyword>
<dbReference type="EMBL" id="MU157826">
    <property type="protein sequence ID" value="KAF9534239.1"/>
    <property type="molecule type" value="Genomic_DNA"/>
</dbReference>
<protein>
    <recommendedName>
        <fullName evidence="11">Rrn7/TAF1B N-terminal cyclin domain-containing protein</fullName>
    </recommendedName>
</protein>
<evidence type="ECO:0000256" key="1">
    <source>
        <dbReference type="ARBA" id="ARBA00004604"/>
    </source>
</evidence>
<feature type="region of interest" description="Disordered" evidence="10">
    <location>
        <begin position="127"/>
        <end position="224"/>
    </location>
</feature>
<dbReference type="PANTHER" id="PTHR31576:SF2">
    <property type="entry name" value="TATA BOX-BINDING PROTEIN-ASSOCIATED FACTOR RNA POLYMERASE I SUBUNIT B"/>
    <property type="match status" value="1"/>
</dbReference>
<dbReference type="OrthoDB" id="428577at2759"/>
<evidence type="ECO:0000256" key="8">
    <source>
        <dbReference type="ARBA" id="ARBA00023163"/>
    </source>
</evidence>
<evidence type="ECO:0000256" key="4">
    <source>
        <dbReference type="ARBA" id="ARBA00022771"/>
    </source>
</evidence>
<sequence length="224" mass="25257">MAPKRRKCPICGSKRWHKEPSSGLVACSEGHILQNYRNETTEITEVGPHAMKKRTLKSGKEKKVKMSKRDPKLYHGARARTHYFICLQLILRKQIKVLIELWGLPDEFEVICKDLWTLHIASLANPIPEPEPGNEAGNEAGNGGDGDGDAYRTGDQMKEKLGEKEKEKEIRTNESDEGEHADKEDREVEVEAEGDGDHETPIQGDERSAKKNKGKQKQQGTFMV</sequence>
<dbReference type="PANTHER" id="PTHR31576">
    <property type="entry name" value="TATA BOX-BINDING PROTEIN-ASSOCIATED FACTOR RNA POLYMERASE I SUBUNIT B"/>
    <property type="match status" value="1"/>
</dbReference>
<reference evidence="12" key="1">
    <citation type="submission" date="2020-11" db="EMBL/GenBank/DDBJ databases">
        <authorList>
            <consortium name="DOE Joint Genome Institute"/>
            <person name="Ahrendt S."/>
            <person name="Riley R."/>
            <person name="Andreopoulos W."/>
            <person name="Labutti K."/>
            <person name="Pangilinan J."/>
            <person name="Ruiz-Duenas F.J."/>
            <person name="Barrasa J.M."/>
            <person name="Sanchez-Garcia M."/>
            <person name="Camarero S."/>
            <person name="Miyauchi S."/>
            <person name="Serrano A."/>
            <person name="Linde D."/>
            <person name="Babiker R."/>
            <person name="Drula E."/>
            <person name="Ayuso-Fernandez I."/>
            <person name="Pacheco R."/>
            <person name="Padilla G."/>
            <person name="Ferreira P."/>
            <person name="Barriuso J."/>
            <person name="Kellner H."/>
            <person name="Castanera R."/>
            <person name="Alfaro M."/>
            <person name="Ramirez L."/>
            <person name="Pisabarro A.G."/>
            <person name="Kuo A."/>
            <person name="Tritt A."/>
            <person name="Lipzen A."/>
            <person name="He G."/>
            <person name="Yan M."/>
            <person name="Ng V."/>
            <person name="Cullen D."/>
            <person name="Martin F."/>
            <person name="Rosso M.-N."/>
            <person name="Henrissat B."/>
            <person name="Hibbett D."/>
            <person name="Martinez A.T."/>
            <person name="Grigoriev I.V."/>
        </authorList>
    </citation>
    <scope>NUCLEOTIDE SEQUENCE</scope>
    <source>
        <strain evidence="12">CBS 506.95</strain>
    </source>
</reference>
<dbReference type="Proteomes" id="UP000807306">
    <property type="component" value="Unassembled WGS sequence"/>
</dbReference>
<keyword evidence="8" id="KW-0804">Transcription</keyword>
<keyword evidence="5" id="KW-0862">Zinc</keyword>
<feature type="compositionally biased region" description="Basic and acidic residues" evidence="10">
    <location>
        <begin position="195"/>
        <end position="209"/>
    </location>
</feature>
<keyword evidence="9" id="KW-0539">Nucleus</keyword>